<protein>
    <submittedName>
        <fullName evidence="1">Uncharacterized protein</fullName>
    </submittedName>
</protein>
<dbReference type="EMBL" id="LGTC01000001">
    <property type="protein sequence ID" value="KNY28152.1"/>
    <property type="molecule type" value="Genomic_DNA"/>
</dbReference>
<evidence type="ECO:0000313" key="1">
    <source>
        <dbReference type="EMBL" id="KNY28152.1"/>
    </source>
</evidence>
<accession>A0A0L6JRY4</accession>
<dbReference type="eggNOG" id="COG0639">
    <property type="taxonomic scope" value="Bacteria"/>
</dbReference>
<dbReference type="Proteomes" id="UP000036923">
    <property type="component" value="Unassembled WGS sequence"/>
</dbReference>
<gene>
    <name evidence="1" type="ORF">Bccel_3423</name>
</gene>
<reference evidence="2" key="1">
    <citation type="submission" date="2015-07" db="EMBL/GenBank/DDBJ databases">
        <title>Near-Complete Genome Sequence of the Cellulolytic Bacterium Bacteroides (Pseudobacteroides) cellulosolvens ATCC 35603.</title>
        <authorList>
            <person name="Dassa B."/>
            <person name="Utturkar S.M."/>
            <person name="Klingeman D.M."/>
            <person name="Hurt R.A."/>
            <person name="Keller M."/>
            <person name="Xu J."/>
            <person name="Reddy Y.H.K."/>
            <person name="Borovok I."/>
            <person name="Grinberg I.R."/>
            <person name="Lamed R."/>
            <person name="Zhivin O."/>
            <person name="Bayer E.A."/>
            <person name="Brown S.D."/>
        </authorList>
    </citation>
    <scope>NUCLEOTIDE SEQUENCE [LARGE SCALE GENOMIC DNA]</scope>
    <source>
        <strain evidence="2">DSM 2933</strain>
    </source>
</reference>
<sequence length="107" mass="12772">MNRPWDTMDRGRIEVEINRFKHDKEDNIANYINEIEKWSENLKSLIPKFHEIIENKAKQLVQDMGDECFKEYAKNHAISNFLFPSYNKRLSLDSILKKCSMPKKPLN</sequence>
<proteinExistence type="predicted"/>
<dbReference type="STRING" id="398512.Bccel_3423"/>
<comment type="caution">
    <text evidence="1">The sequence shown here is derived from an EMBL/GenBank/DDBJ whole genome shotgun (WGS) entry which is preliminary data.</text>
</comment>
<dbReference type="AlphaFoldDB" id="A0A0L6JRY4"/>
<name>A0A0L6JRY4_9FIRM</name>
<evidence type="ECO:0000313" key="2">
    <source>
        <dbReference type="Proteomes" id="UP000036923"/>
    </source>
</evidence>
<organism evidence="1 2">
    <name type="scientific">Pseudobacteroides cellulosolvens ATCC 35603 = DSM 2933</name>
    <dbReference type="NCBI Taxonomy" id="398512"/>
    <lineage>
        <taxon>Bacteria</taxon>
        <taxon>Bacillati</taxon>
        <taxon>Bacillota</taxon>
        <taxon>Clostridia</taxon>
        <taxon>Eubacteriales</taxon>
        <taxon>Oscillospiraceae</taxon>
        <taxon>Pseudobacteroides</taxon>
    </lineage>
</organism>
<keyword evidence="2" id="KW-1185">Reference proteome</keyword>